<feature type="region of interest" description="Disordered" evidence="1">
    <location>
        <begin position="606"/>
        <end position="683"/>
    </location>
</feature>
<protein>
    <submittedName>
        <fullName evidence="2">Uncharacterized protein</fullName>
    </submittedName>
</protein>
<feature type="compositionally biased region" description="Polar residues" evidence="1">
    <location>
        <begin position="781"/>
        <end position="792"/>
    </location>
</feature>
<evidence type="ECO:0000256" key="1">
    <source>
        <dbReference type="SAM" id="MobiDB-lite"/>
    </source>
</evidence>
<feature type="compositionally biased region" description="Low complexity" evidence="1">
    <location>
        <begin position="630"/>
        <end position="643"/>
    </location>
</feature>
<keyword evidence="3" id="KW-1185">Reference proteome</keyword>
<proteinExistence type="predicted"/>
<evidence type="ECO:0000313" key="3">
    <source>
        <dbReference type="Proteomes" id="UP000027730"/>
    </source>
</evidence>
<organism evidence="2 3">
    <name type="scientific">Aureobasidium namibiae CBS 147.97</name>
    <dbReference type="NCBI Taxonomy" id="1043004"/>
    <lineage>
        <taxon>Eukaryota</taxon>
        <taxon>Fungi</taxon>
        <taxon>Dikarya</taxon>
        <taxon>Ascomycota</taxon>
        <taxon>Pezizomycotina</taxon>
        <taxon>Dothideomycetes</taxon>
        <taxon>Dothideomycetidae</taxon>
        <taxon>Dothideales</taxon>
        <taxon>Saccotheciaceae</taxon>
        <taxon>Aureobasidium</taxon>
    </lineage>
</organism>
<dbReference type="STRING" id="1043004.A0A074WGP0"/>
<feature type="compositionally biased region" description="Polar residues" evidence="1">
    <location>
        <begin position="607"/>
        <end position="617"/>
    </location>
</feature>
<feature type="region of interest" description="Disordered" evidence="1">
    <location>
        <begin position="711"/>
        <end position="803"/>
    </location>
</feature>
<feature type="region of interest" description="Disordered" evidence="1">
    <location>
        <begin position="107"/>
        <end position="207"/>
    </location>
</feature>
<feature type="compositionally biased region" description="Low complexity" evidence="1">
    <location>
        <begin position="669"/>
        <end position="683"/>
    </location>
</feature>
<feature type="compositionally biased region" description="Low complexity" evidence="1">
    <location>
        <begin position="712"/>
        <end position="772"/>
    </location>
</feature>
<sequence length="803" mass="85783">MAIKRLQAMRAAAAAAAAAAQTNQPVPLSVPRIALLPSVYDEPSSASTSPRAGPADEQPLILYGDTEMEDAPSNQDNYSHSHTTFSPDAKPFIPPSINAPRRTPASVAADNMAPPTMAPPRRLPPHHKLQSRAPANSVPTAPAVAVPSPTVKTEPPASPSLSTRSYRPAPHTRLGPHVQKATAAAQMQRPAQPAASTPVQNGSPANAQNTLVNLHHTPESDQDTWVKVQEPSKVVASTWVDLRELDVKTGTESTDTDRSSAHVDTKFDTQAPMAVTHGHCSSPKAKPSESDNEVFAASTAAYNSETMTNGTRRFSRNEWIPMLLSMNDSDEGRQLIRAFADHIRAGVDNNQTENSNSNTEQGLSMEFADGQRLPATVPRSTTISEMTKEFAELIQVNESDISVVLKTVPLFAVHALRAQARLSNAANALQILHMSIYSSNEALADLQQYISHLEELLTIELGAEEFARRLESLQSRDNESLFIPEDTPRTRKRSGSASSENGSSPKKSRSNSLASSLSHASSLGRSILDKPKVAQSNALSPDVSPKTSRKPSVAEIATVNDQRATAQELALRSAQPFQQICRAPQAVMLPNVQQPLRTPQAVMLPNVQPSSNFQNRSGLPLTAKSPQDLATAQRPQTQPSTTSTRKDSSQPGGVSKTTRNAPMSSLQNTSSLSKTPSKPLSKPIVRKLPKQPAFSAAQFTFSAEKLLALANKSSPSSTKLSPSAGTAPSSASKAASPASRLPSSVYRPSPSSTKSSPSTNRPRKPSPSSNNPHSAGKPFSVPSSSLRESTSVARKPWRAVKKG</sequence>
<dbReference type="RefSeq" id="XP_013426351.1">
    <property type="nucleotide sequence ID" value="XM_013570897.1"/>
</dbReference>
<name>A0A074WGP0_9PEZI</name>
<evidence type="ECO:0000313" key="2">
    <source>
        <dbReference type="EMBL" id="KEQ72255.1"/>
    </source>
</evidence>
<feature type="compositionally biased region" description="Low complexity" evidence="1">
    <location>
        <begin position="181"/>
        <end position="195"/>
    </location>
</feature>
<accession>A0A074WGP0</accession>
<dbReference type="OrthoDB" id="3910206at2759"/>
<dbReference type="GeneID" id="25413791"/>
<feature type="compositionally biased region" description="Low complexity" evidence="1">
    <location>
        <begin position="495"/>
        <end position="526"/>
    </location>
</feature>
<dbReference type="HOGENOM" id="CLU_350526_0_0_1"/>
<feature type="region of interest" description="Disordered" evidence="1">
    <location>
        <begin position="479"/>
        <end position="553"/>
    </location>
</feature>
<feature type="compositionally biased region" description="Polar residues" evidence="1">
    <location>
        <begin position="649"/>
        <end position="668"/>
    </location>
</feature>
<feature type="compositionally biased region" description="Polar residues" evidence="1">
    <location>
        <begin position="197"/>
        <end position="207"/>
    </location>
</feature>
<reference evidence="2 3" key="1">
    <citation type="journal article" date="2014" name="BMC Genomics">
        <title>Genome sequencing of four Aureobasidium pullulans varieties: biotechnological potential, stress tolerance, and description of new species.</title>
        <authorList>
            <person name="Gostin Ar C."/>
            <person name="Ohm R.A."/>
            <person name="Kogej T."/>
            <person name="Sonjak S."/>
            <person name="Turk M."/>
            <person name="Zajc J."/>
            <person name="Zalar P."/>
            <person name="Grube M."/>
            <person name="Sun H."/>
            <person name="Han J."/>
            <person name="Sharma A."/>
            <person name="Chiniquy J."/>
            <person name="Ngan C.Y."/>
            <person name="Lipzen A."/>
            <person name="Barry K."/>
            <person name="Grigoriev I.V."/>
            <person name="Gunde-Cimerman N."/>
        </authorList>
    </citation>
    <scope>NUCLEOTIDE SEQUENCE [LARGE SCALE GENOMIC DNA]</scope>
    <source>
        <strain evidence="2 3">CBS 147.97</strain>
    </source>
</reference>
<gene>
    <name evidence="2" type="ORF">M436DRAFT_65021</name>
</gene>
<dbReference type="Proteomes" id="UP000027730">
    <property type="component" value="Unassembled WGS sequence"/>
</dbReference>
<feature type="compositionally biased region" description="Low complexity" evidence="1">
    <location>
        <begin position="133"/>
        <end position="151"/>
    </location>
</feature>
<dbReference type="AlphaFoldDB" id="A0A074WGP0"/>
<dbReference type="EMBL" id="KL584712">
    <property type="protein sequence ID" value="KEQ72255.1"/>
    <property type="molecule type" value="Genomic_DNA"/>
</dbReference>